<accession>A0AAW1IR85</accession>
<reference evidence="1" key="1">
    <citation type="submission" date="2024-03" db="EMBL/GenBank/DDBJ databases">
        <title>WGS assembly of Saponaria officinalis var. Norfolk2.</title>
        <authorList>
            <person name="Jenkins J."/>
            <person name="Shu S."/>
            <person name="Grimwood J."/>
            <person name="Barry K."/>
            <person name="Goodstein D."/>
            <person name="Schmutz J."/>
            <person name="Leebens-Mack J."/>
            <person name="Osbourn A."/>
        </authorList>
    </citation>
    <scope>NUCLEOTIDE SEQUENCE [LARGE SCALE GENOMIC DNA]</scope>
    <source>
        <strain evidence="1">JIC</strain>
    </source>
</reference>
<comment type="caution">
    <text evidence="1">The sequence shown here is derived from an EMBL/GenBank/DDBJ whole genome shotgun (WGS) entry which is preliminary data.</text>
</comment>
<gene>
    <name evidence="1" type="ORF">RND81_09G233300</name>
</gene>
<organism evidence="1 2">
    <name type="scientific">Saponaria officinalis</name>
    <name type="common">Common soapwort</name>
    <name type="synonym">Lychnis saponaria</name>
    <dbReference type="NCBI Taxonomy" id="3572"/>
    <lineage>
        <taxon>Eukaryota</taxon>
        <taxon>Viridiplantae</taxon>
        <taxon>Streptophyta</taxon>
        <taxon>Embryophyta</taxon>
        <taxon>Tracheophyta</taxon>
        <taxon>Spermatophyta</taxon>
        <taxon>Magnoliopsida</taxon>
        <taxon>eudicotyledons</taxon>
        <taxon>Gunneridae</taxon>
        <taxon>Pentapetalae</taxon>
        <taxon>Caryophyllales</taxon>
        <taxon>Caryophyllaceae</taxon>
        <taxon>Caryophylleae</taxon>
        <taxon>Saponaria</taxon>
    </lineage>
</organism>
<dbReference type="EMBL" id="JBDFQZ010000009">
    <property type="protein sequence ID" value="KAK9691983.1"/>
    <property type="molecule type" value="Genomic_DNA"/>
</dbReference>
<dbReference type="AlphaFoldDB" id="A0AAW1IR85"/>
<name>A0AAW1IR85_SAPOF</name>
<sequence length="299" mass="33597">MLSVKLVRSLVLGESITHHHHHHDHDHQPDDHHDEMTMKKKKKMPMLLFTPTKELICDTFRLATIARDLGMDFHPSSSLSHLLFSWPTPSPPPSLSSSSANITNHRTSVSSQTSTFTHTSITSSSTATTSSTVLQNDAVPIPFPSLSTNSSISLLRSFVSLSKGLFKLVFIDLCSNPNPNFRPDFVNYYHSLLNYDAPLNLSLFSRVSGKQVKSIDDLSTELAGKGWSLFRTPVKKVSPENSVYLFRKMDPNRVRVKIVGVGECRVREMRLPAIDFEKGVNLRVLLYILLMTDDVFYLA</sequence>
<protein>
    <submittedName>
        <fullName evidence="1">Uncharacterized protein</fullName>
    </submittedName>
</protein>
<keyword evidence="2" id="KW-1185">Reference proteome</keyword>
<proteinExistence type="predicted"/>
<evidence type="ECO:0000313" key="2">
    <source>
        <dbReference type="Proteomes" id="UP001443914"/>
    </source>
</evidence>
<evidence type="ECO:0000313" key="1">
    <source>
        <dbReference type="EMBL" id="KAK9691983.1"/>
    </source>
</evidence>
<dbReference type="Proteomes" id="UP001443914">
    <property type="component" value="Unassembled WGS sequence"/>
</dbReference>